<dbReference type="GO" id="GO:0045292">
    <property type="term" value="P:mRNA cis splicing, via spliceosome"/>
    <property type="evidence" value="ECO:0007669"/>
    <property type="project" value="TreeGrafter"/>
</dbReference>
<feature type="region of interest" description="Disordered" evidence="4">
    <location>
        <begin position="1"/>
        <end position="113"/>
    </location>
</feature>
<evidence type="ECO:0000313" key="6">
    <source>
        <dbReference type="Proteomes" id="UP000553632"/>
    </source>
</evidence>
<feature type="compositionally biased region" description="Acidic residues" evidence="4">
    <location>
        <begin position="102"/>
        <end position="112"/>
    </location>
</feature>
<comment type="similarity">
    <text evidence="1">Belongs to the CWC15 family.</text>
</comment>
<dbReference type="OMA" id="KYREHGQ"/>
<keyword evidence="2" id="KW-0507">mRNA processing</keyword>
<evidence type="ECO:0000256" key="2">
    <source>
        <dbReference type="ARBA" id="ARBA00022664"/>
    </source>
</evidence>
<evidence type="ECO:0000256" key="1">
    <source>
        <dbReference type="ARBA" id="ARBA00006644"/>
    </source>
</evidence>
<dbReference type="GO" id="GO:0071013">
    <property type="term" value="C:catalytic step 2 spliceosome"/>
    <property type="evidence" value="ECO:0007669"/>
    <property type="project" value="TreeGrafter"/>
</dbReference>
<dbReference type="GO" id="GO:0003723">
    <property type="term" value="F:RNA binding"/>
    <property type="evidence" value="ECO:0007669"/>
    <property type="project" value="TreeGrafter"/>
</dbReference>
<dbReference type="Pfam" id="PF04889">
    <property type="entry name" value="Cwf_Cwc_15"/>
    <property type="match status" value="2"/>
</dbReference>
<feature type="compositionally biased region" description="Basic and acidic residues" evidence="4">
    <location>
        <begin position="29"/>
        <end position="65"/>
    </location>
</feature>
<keyword evidence="3" id="KW-0508">mRNA splicing</keyword>
<dbReference type="AlphaFoldDB" id="A0A7J6QJ98"/>
<name>A0A7J6QJ98_PEROL</name>
<organism evidence="5 6">
    <name type="scientific">Perkinsus olseni</name>
    <name type="common">Perkinsus atlanticus</name>
    <dbReference type="NCBI Taxonomy" id="32597"/>
    <lineage>
        <taxon>Eukaryota</taxon>
        <taxon>Sar</taxon>
        <taxon>Alveolata</taxon>
        <taxon>Perkinsozoa</taxon>
        <taxon>Perkinsea</taxon>
        <taxon>Perkinsida</taxon>
        <taxon>Perkinsidae</taxon>
        <taxon>Perkinsus</taxon>
    </lineage>
</organism>
<sequence length="263" mass="29386">MTTAHRPTFHNALGANSSSNQPIPTIFRRARDEPGHLTLKFRESKDKGSDKEALRRELEKKEAKGAIEPPPDSAFPEDCDEDPDAGGGGSDTESEADRDSSGSDDDEDDEEAELMRELAKIRAESPYCVSPNWFSLYRAAEEAKAKAAEQAKEEEEERQQIAVGNPLMPGAGGNMQLKRRWDDDTVFKNQSRNQPKGKKRFINDAVRSDFHRKFLDRYILKQCEIRQFVVHCGGSFEIVVDNASSLMGRESSSECMGEARIAS</sequence>
<feature type="compositionally biased region" description="Polar residues" evidence="4">
    <location>
        <begin position="14"/>
        <end position="23"/>
    </location>
</feature>
<gene>
    <name evidence="5" type="primary">CWC15_3</name>
    <name evidence="5" type="ORF">FOZ63_029579</name>
</gene>
<accession>A0A7J6QJ98</accession>
<evidence type="ECO:0000313" key="5">
    <source>
        <dbReference type="EMBL" id="KAF4707640.1"/>
    </source>
</evidence>
<dbReference type="PANTHER" id="PTHR12718:SF2">
    <property type="entry name" value="SPLICEOSOME-ASSOCIATED PROTEIN CWC15 HOMOLOG"/>
    <property type="match status" value="1"/>
</dbReference>
<keyword evidence="6" id="KW-1185">Reference proteome</keyword>
<dbReference type="Proteomes" id="UP000553632">
    <property type="component" value="Unassembled WGS sequence"/>
</dbReference>
<protein>
    <submittedName>
        <fullName evidence="5">Complexed with cef1p</fullName>
    </submittedName>
</protein>
<proteinExistence type="inferred from homology"/>
<reference evidence="5 6" key="1">
    <citation type="submission" date="2020-04" db="EMBL/GenBank/DDBJ databases">
        <title>Perkinsus olseni comparative genomics.</title>
        <authorList>
            <person name="Bogema D.R."/>
        </authorList>
    </citation>
    <scope>NUCLEOTIDE SEQUENCE [LARGE SCALE GENOMIC DNA]</scope>
    <source>
        <strain evidence="5 6">ATCC PRA-207</strain>
    </source>
</reference>
<dbReference type="InterPro" id="IPR006973">
    <property type="entry name" value="Cwf_Cwc_15"/>
</dbReference>
<evidence type="ECO:0000256" key="4">
    <source>
        <dbReference type="SAM" id="MobiDB-lite"/>
    </source>
</evidence>
<feature type="compositionally biased region" description="Acidic residues" evidence="4">
    <location>
        <begin position="75"/>
        <end position="84"/>
    </location>
</feature>
<dbReference type="EMBL" id="JABANO010032998">
    <property type="protein sequence ID" value="KAF4707640.1"/>
    <property type="molecule type" value="Genomic_DNA"/>
</dbReference>
<comment type="caution">
    <text evidence="5">The sequence shown here is derived from an EMBL/GenBank/DDBJ whole genome shotgun (WGS) entry which is preliminary data.</text>
</comment>
<evidence type="ECO:0000256" key="3">
    <source>
        <dbReference type="ARBA" id="ARBA00023187"/>
    </source>
</evidence>
<dbReference type="PANTHER" id="PTHR12718">
    <property type="entry name" value="CELL CYCLE CONTROL PROTEIN CWF15"/>
    <property type="match status" value="1"/>
</dbReference>